<dbReference type="Gene3D" id="3.90.180.10">
    <property type="entry name" value="Medium-chain alcohol dehydrogenases, catalytic domain"/>
    <property type="match status" value="2"/>
</dbReference>
<dbReference type="SUPFAM" id="SSF50129">
    <property type="entry name" value="GroES-like"/>
    <property type="match status" value="1"/>
</dbReference>
<keyword evidence="3" id="KW-0479">Metal-binding</keyword>
<dbReference type="InterPro" id="IPR013149">
    <property type="entry name" value="ADH-like_C"/>
</dbReference>
<dbReference type="PANTHER" id="PTHR43350:SF19">
    <property type="entry name" value="D-GULOSIDE 3-DEHYDROGENASE"/>
    <property type="match status" value="1"/>
</dbReference>
<dbReference type="PANTHER" id="PTHR43350">
    <property type="entry name" value="NAD-DEPENDENT ALCOHOL DEHYDROGENASE"/>
    <property type="match status" value="1"/>
</dbReference>
<keyword evidence="5" id="KW-0560">Oxidoreductase</keyword>
<proteinExistence type="inferred from homology"/>
<keyword evidence="4" id="KW-0862">Zinc</keyword>
<dbReference type="GO" id="GO:0016491">
    <property type="term" value="F:oxidoreductase activity"/>
    <property type="evidence" value="ECO:0007669"/>
    <property type="project" value="UniProtKB-KW"/>
</dbReference>
<comment type="similarity">
    <text evidence="2">Belongs to the zinc-containing alcohol dehydrogenase family.</text>
</comment>
<dbReference type="EMBL" id="VXRG01000066">
    <property type="protein sequence ID" value="MXY93297.1"/>
    <property type="molecule type" value="Genomic_DNA"/>
</dbReference>
<evidence type="ECO:0000256" key="5">
    <source>
        <dbReference type="ARBA" id="ARBA00023002"/>
    </source>
</evidence>
<comment type="cofactor">
    <cofactor evidence="1">
        <name>Zn(2+)</name>
        <dbReference type="ChEBI" id="CHEBI:29105"/>
    </cofactor>
</comment>
<dbReference type="SUPFAM" id="SSF51735">
    <property type="entry name" value="NAD(P)-binding Rossmann-fold domains"/>
    <property type="match status" value="1"/>
</dbReference>
<dbReference type="Pfam" id="PF00107">
    <property type="entry name" value="ADH_zinc_N"/>
    <property type="match status" value="1"/>
</dbReference>
<organism evidence="7">
    <name type="scientific">Caldilineaceae bacterium SB0664_bin_27</name>
    <dbReference type="NCBI Taxonomy" id="2605260"/>
    <lineage>
        <taxon>Bacteria</taxon>
        <taxon>Bacillati</taxon>
        <taxon>Chloroflexota</taxon>
        <taxon>Caldilineae</taxon>
        <taxon>Caldilineales</taxon>
        <taxon>Caldilineaceae</taxon>
    </lineage>
</organism>
<dbReference type="InterPro" id="IPR036291">
    <property type="entry name" value="NAD(P)-bd_dom_sf"/>
</dbReference>
<protein>
    <submittedName>
        <fullName evidence="7">Zinc-binding alcohol dehydrogenase</fullName>
    </submittedName>
</protein>
<evidence type="ECO:0000256" key="2">
    <source>
        <dbReference type="ARBA" id="ARBA00008072"/>
    </source>
</evidence>
<accession>A0A6B0YRT4</accession>
<reference evidence="7" key="1">
    <citation type="submission" date="2019-09" db="EMBL/GenBank/DDBJ databases">
        <title>Characterisation of the sponge microbiome using genome-centric metagenomics.</title>
        <authorList>
            <person name="Engelberts J.P."/>
            <person name="Robbins S.J."/>
            <person name="De Goeij J.M."/>
            <person name="Aranda M."/>
            <person name="Bell S.C."/>
            <person name="Webster N.S."/>
        </authorList>
    </citation>
    <scope>NUCLEOTIDE SEQUENCE</scope>
    <source>
        <strain evidence="7">SB0664_bin_27</strain>
    </source>
</reference>
<name>A0A6B0YRT4_9CHLR</name>
<dbReference type="AlphaFoldDB" id="A0A6B0YRT4"/>
<comment type="caution">
    <text evidence="7">The sequence shown here is derived from an EMBL/GenBank/DDBJ whole genome shotgun (WGS) entry which is preliminary data.</text>
</comment>
<evidence type="ECO:0000256" key="4">
    <source>
        <dbReference type="ARBA" id="ARBA00022833"/>
    </source>
</evidence>
<evidence type="ECO:0000256" key="1">
    <source>
        <dbReference type="ARBA" id="ARBA00001947"/>
    </source>
</evidence>
<dbReference type="CDD" id="cd08255">
    <property type="entry name" value="2-desacetyl-2-hydroxyethyl_bacteriochlorophyllide_like"/>
    <property type="match status" value="1"/>
</dbReference>
<gene>
    <name evidence="7" type="ORF">F4Y42_07605</name>
</gene>
<evidence type="ECO:0000256" key="3">
    <source>
        <dbReference type="ARBA" id="ARBA00022723"/>
    </source>
</evidence>
<evidence type="ECO:0000259" key="6">
    <source>
        <dbReference type="Pfam" id="PF00107"/>
    </source>
</evidence>
<dbReference type="GO" id="GO:0046872">
    <property type="term" value="F:metal ion binding"/>
    <property type="evidence" value="ECO:0007669"/>
    <property type="project" value="UniProtKB-KW"/>
</dbReference>
<sequence length="316" mass="34886">MRALVTRLRPDKRREKVLVSDWPAPQGPTGNQVKSRTIYSGITNGTEHNDLVGGNYAHPDDALPAGWGYQHVGRVIETGPDVVELAVGDLVYINADHKEYVVTREDGLLIKLPEDVDPQQAALFGMSSVAMRSCRHADLRLGERVLVVGQGFIGQMAAQIASVMGARVAVCEIDPRRLERARRIGAAEDVFDVAGDGWEKQIADGAFDAVIDVAGVEGMEDRLIRALKSRGRLLLIGGRFKVNYTFNLGQAHEITIRQNTGYDRDDLTNLCRLVRRGLVDIAPLLQEVVPVTEAQRIYDTLRDAPHELSGTVFIWE</sequence>
<evidence type="ECO:0000313" key="7">
    <source>
        <dbReference type="EMBL" id="MXY93297.1"/>
    </source>
</evidence>
<feature type="domain" description="Alcohol dehydrogenase-like C-terminal" evidence="6">
    <location>
        <begin position="153"/>
        <end position="274"/>
    </location>
</feature>
<dbReference type="Gene3D" id="3.40.50.720">
    <property type="entry name" value="NAD(P)-binding Rossmann-like Domain"/>
    <property type="match status" value="1"/>
</dbReference>
<dbReference type="InterPro" id="IPR011032">
    <property type="entry name" value="GroES-like_sf"/>
</dbReference>